<comment type="caution">
    <text evidence="2">The sequence shown here is derived from an EMBL/GenBank/DDBJ whole genome shotgun (WGS) entry which is preliminary data.</text>
</comment>
<sequence>MKHLVHTMAIRWLAAVFALALLGGCATGLRVSAEADPRADFSQYRTYGFYSPLAVEGDGYATPSSQRMREAVRSQMESRGYSHSAEKPDLLVNINAYVQQRTDVWSSPFVDYGYYYSYRAHRYVVAPYWRDRVDVYRYNEGTLNIDIIDAARNTLVWEGIAVGRATRSRPADRDARIDAAIAEIFARYPYRAGSR</sequence>
<keyword evidence="3" id="KW-1185">Reference proteome</keyword>
<evidence type="ECO:0000313" key="3">
    <source>
        <dbReference type="Proteomes" id="UP001501323"/>
    </source>
</evidence>
<proteinExistence type="predicted"/>
<dbReference type="Pfam" id="PF13590">
    <property type="entry name" value="DUF4136"/>
    <property type="match status" value="1"/>
</dbReference>
<name>A0ABP9DZ59_9GAMM</name>
<protein>
    <submittedName>
        <fullName evidence="2">DUF4136 domain-containing protein</fullName>
    </submittedName>
</protein>
<dbReference type="EMBL" id="BAABJY010000001">
    <property type="protein sequence ID" value="GAA4859514.1"/>
    <property type="molecule type" value="Genomic_DNA"/>
</dbReference>
<dbReference type="Proteomes" id="UP001501323">
    <property type="component" value="Unassembled WGS sequence"/>
</dbReference>
<organism evidence="2 3">
    <name type="scientific">Luteimonas vadosa</name>
    <dbReference type="NCBI Taxonomy" id="1165507"/>
    <lineage>
        <taxon>Bacteria</taxon>
        <taxon>Pseudomonadati</taxon>
        <taxon>Pseudomonadota</taxon>
        <taxon>Gammaproteobacteria</taxon>
        <taxon>Lysobacterales</taxon>
        <taxon>Lysobacteraceae</taxon>
        <taxon>Luteimonas</taxon>
    </lineage>
</organism>
<dbReference type="InterPro" id="IPR025411">
    <property type="entry name" value="DUF4136"/>
</dbReference>
<feature type="domain" description="DUF4136" evidence="1">
    <location>
        <begin position="31"/>
        <end position="190"/>
    </location>
</feature>
<dbReference type="RefSeq" id="WP_345294319.1">
    <property type="nucleotide sequence ID" value="NZ_BAABJY010000001.1"/>
</dbReference>
<gene>
    <name evidence="2" type="ORF">GCM10023332_09300</name>
</gene>
<evidence type="ECO:0000313" key="2">
    <source>
        <dbReference type="EMBL" id="GAA4859514.1"/>
    </source>
</evidence>
<dbReference type="PROSITE" id="PS51257">
    <property type="entry name" value="PROKAR_LIPOPROTEIN"/>
    <property type="match status" value="1"/>
</dbReference>
<accession>A0ABP9DZ59</accession>
<reference evidence="3" key="1">
    <citation type="journal article" date="2019" name="Int. J. Syst. Evol. Microbiol.">
        <title>The Global Catalogue of Microorganisms (GCM) 10K type strain sequencing project: providing services to taxonomists for standard genome sequencing and annotation.</title>
        <authorList>
            <consortium name="The Broad Institute Genomics Platform"/>
            <consortium name="The Broad Institute Genome Sequencing Center for Infectious Disease"/>
            <person name="Wu L."/>
            <person name="Ma J."/>
        </authorList>
    </citation>
    <scope>NUCLEOTIDE SEQUENCE [LARGE SCALE GENOMIC DNA]</scope>
    <source>
        <strain evidence="3">JCM 18392</strain>
    </source>
</reference>
<dbReference type="Gene3D" id="3.30.160.670">
    <property type="match status" value="1"/>
</dbReference>
<evidence type="ECO:0000259" key="1">
    <source>
        <dbReference type="Pfam" id="PF13590"/>
    </source>
</evidence>